<feature type="domain" description="DUF4935" evidence="1">
    <location>
        <begin position="4"/>
        <end position="179"/>
    </location>
</feature>
<dbReference type="Proteomes" id="UP000276103">
    <property type="component" value="Unassembled WGS sequence"/>
</dbReference>
<dbReference type="InterPro" id="IPR032557">
    <property type="entry name" value="DUF4935"/>
</dbReference>
<protein>
    <recommendedName>
        <fullName evidence="1">DUF4935 domain-containing protein</fullName>
    </recommendedName>
</protein>
<dbReference type="RefSeq" id="WP_158624030.1">
    <property type="nucleotide sequence ID" value="NZ_RSCM01000004.1"/>
</dbReference>
<evidence type="ECO:0000313" key="2">
    <source>
        <dbReference type="EMBL" id="RUS97728.1"/>
    </source>
</evidence>
<proteinExistence type="predicted"/>
<organism evidence="2 3">
    <name type="scientific">Trichormus variabilis SAG 1403-4b</name>
    <dbReference type="NCBI Taxonomy" id="447716"/>
    <lineage>
        <taxon>Bacteria</taxon>
        <taxon>Bacillati</taxon>
        <taxon>Cyanobacteriota</taxon>
        <taxon>Cyanophyceae</taxon>
        <taxon>Nostocales</taxon>
        <taxon>Nostocaceae</taxon>
        <taxon>Trichormus</taxon>
    </lineage>
</organism>
<dbReference type="AlphaFoldDB" id="A0A3S1ABK0"/>
<dbReference type="EMBL" id="RSCM01000004">
    <property type="protein sequence ID" value="RUS97728.1"/>
    <property type="molecule type" value="Genomic_DNA"/>
</dbReference>
<name>A0A3S1ABK0_ANAVA</name>
<evidence type="ECO:0000313" key="3">
    <source>
        <dbReference type="Proteomes" id="UP000276103"/>
    </source>
</evidence>
<accession>A0A3S1ABK0</accession>
<gene>
    <name evidence="2" type="ORF">DSM107003_16030</name>
</gene>
<evidence type="ECO:0000259" key="1">
    <source>
        <dbReference type="Pfam" id="PF16289"/>
    </source>
</evidence>
<reference evidence="2 3" key="1">
    <citation type="journal article" date="2019" name="Genome Biol. Evol.">
        <title>Day and night: Metabolic profiles and evolutionary relationships of six axenic non-marine cyanobacteria.</title>
        <authorList>
            <person name="Will S.E."/>
            <person name="Henke P."/>
            <person name="Boedeker C."/>
            <person name="Huang S."/>
            <person name="Brinkmann H."/>
            <person name="Rohde M."/>
            <person name="Jarek M."/>
            <person name="Friedl T."/>
            <person name="Seufert S."/>
            <person name="Schumacher M."/>
            <person name="Overmann J."/>
            <person name="Neumann-Schaal M."/>
            <person name="Petersen J."/>
        </authorList>
    </citation>
    <scope>NUCLEOTIDE SEQUENCE [LARGE SCALE GENOMIC DNA]</scope>
    <source>
        <strain evidence="2 3">SAG 1403-4b</strain>
    </source>
</reference>
<sequence>MLILYIETNFLMAVAKGQDLKAADLLQDIPSSIRIVIPDVCYIESLTTYRIDKRKRLEFQEEMDKQIKELNRDKTSDYARFAKLFMGNLGEARINNELLINAIQDRLFTTIDQLLNNAELINLNKNLIQNIAQTTISQPEAWLIKNDIMDNLILECILDHAQLHPQEDKAFISNNSKDFGKPEIKAVLSNAGIKYFTTTQDFLNWFNSLSSI</sequence>
<dbReference type="Pfam" id="PF16289">
    <property type="entry name" value="PIN_12"/>
    <property type="match status" value="1"/>
</dbReference>
<comment type="caution">
    <text evidence="2">The sequence shown here is derived from an EMBL/GenBank/DDBJ whole genome shotgun (WGS) entry which is preliminary data.</text>
</comment>
<keyword evidence="3" id="KW-1185">Reference proteome</keyword>
<dbReference type="OrthoDB" id="495022at2"/>